<evidence type="ECO:0000256" key="1">
    <source>
        <dbReference type="SAM" id="MobiDB-lite"/>
    </source>
</evidence>
<organism evidence="2 3">
    <name type="scientific">Rickenella mellea</name>
    <dbReference type="NCBI Taxonomy" id="50990"/>
    <lineage>
        <taxon>Eukaryota</taxon>
        <taxon>Fungi</taxon>
        <taxon>Dikarya</taxon>
        <taxon>Basidiomycota</taxon>
        <taxon>Agaricomycotina</taxon>
        <taxon>Agaricomycetes</taxon>
        <taxon>Hymenochaetales</taxon>
        <taxon>Rickenellaceae</taxon>
        <taxon>Rickenella</taxon>
    </lineage>
</organism>
<evidence type="ECO:0000313" key="2">
    <source>
        <dbReference type="EMBL" id="TDL14943.1"/>
    </source>
</evidence>
<gene>
    <name evidence="2" type="ORF">BD410DRAFT_154549</name>
</gene>
<proteinExistence type="predicted"/>
<accession>A0A4Y7PHI4</accession>
<dbReference type="EMBL" id="ML170298">
    <property type="protein sequence ID" value="TDL14943.1"/>
    <property type="molecule type" value="Genomic_DNA"/>
</dbReference>
<feature type="region of interest" description="Disordered" evidence="1">
    <location>
        <begin position="79"/>
        <end position="109"/>
    </location>
</feature>
<evidence type="ECO:0000313" key="3">
    <source>
        <dbReference type="Proteomes" id="UP000294933"/>
    </source>
</evidence>
<dbReference type="AlphaFoldDB" id="A0A4Y7PHI4"/>
<dbReference type="Proteomes" id="UP000294933">
    <property type="component" value="Unassembled WGS sequence"/>
</dbReference>
<feature type="compositionally biased region" description="Polar residues" evidence="1">
    <location>
        <begin position="79"/>
        <end position="101"/>
    </location>
</feature>
<name>A0A4Y7PHI4_9AGAM</name>
<sequence>MTVFQFDVHRSGSKCTGKRLRKPGNCGGDCGGDVKGVNTYSLLCCSMLMSELSASHFSSPSEHPGDVFSFDVHDVPTCSHTHSSLPPSERTTMASNDNNALSAPPPPQYVSNGGSGSFLSISAAFGRNTTHLPFRLLQETHGLDSEHIVLFTMI</sequence>
<reference evidence="2 3" key="1">
    <citation type="submission" date="2018-06" db="EMBL/GenBank/DDBJ databases">
        <title>A transcriptomic atlas of mushroom development highlights an independent origin of complex multicellularity.</title>
        <authorList>
            <consortium name="DOE Joint Genome Institute"/>
            <person name="Krizsan K."/>
            <person name="Almasi E."/>
            <person name="Merenyi Z."/>
            <person name="Sahu N."/>
            <person name="Viragh M."/>
            <person name="Koszo T."/>
            <person name="Mondo S."/>
            <person name="Kiss B."/>
            <person name="Balint B."/>
            <person name="Kues U."/>
            <person name="Barry K."/>
            <person name="Hegedus J.C."/>
            <person name="Henrissat B."/>
            <person name="Johnson J."/>
            <person name="Lipzen A."/>
            <person name="Ohm R."/>
            <person name="Nagy I."/>
            <person name="Pangilinan J."/>
            <person name="Yan J."/>
            <person name="Xiong Y."/>
            <person name="Grigoriev I.V."/>
            <person name="Hibbett D.S."/>
            <person name="Nagy L.G."/>
        </authorList>
    </citation>
    <scope>NUCLEOTIDE SEQUENCE [LARGE SCALE GENOMIC DNA]</scope>
    <source>
        <strain evidence="2 3">SZMC22713</strain>
    </source>
</reference>
<keyword evidence="3" id="KW-1185">Reference proteome</keyword>
<dbReference type="VEuPathDB" id="FungiDB:BD410DRAFT_154549"/>
<protein>
    <submittedName>
        <fullName evidence="2">Uncharacterized protein</fullName>
    </submittedName>
</protein>